<organism evidence="1 2">
    <name type="scientific">Theileria equi strain WA</name>
    <dbReference type="NCBI Taxonomy" id="1537102"/>
    <lineage>
        <taxon>Eukaryota</taxon>
        <taxon>Sar</taxon>
        <taxon>Alveolata</taxon>
        <taxon>Apicomplexa</taxon>
        <taxon>Aconoidasida</taxon>
        <taxon>Piroplasmida</taxon>
        <taxon>Theileriidae</taxon>
        <taxon>Theileria</taxon>
    </lineage>
</organism>
<evidence type="ECO:0000313" key="1">
    <source>
        <dbReference type="EMBL" id="AFZ78993.1"/>
    </source>
</evidence>
<dbReference type="OrthoDB" id="365411at2759"/>
<keyword evidence="2" id="KW-1185">Reference proteome</keyword>
<accession>L0AUT5</accession>
<dbReference type="KEGG" id="beq:BEWA_018370"/>
<dbReference type="RefSeq" id="XP_004828659.1">
    <property type="nucleotide sequence ID" value="XM_004828602.1"/>
</dbReference>
<dbReference type="AlphaFoldDB" id="L0AUT5"/>
<sequence>MFLSRLKSSLPFSQINNFRHLLRTSDAAIIDIKQFHKQICELYTYFTPYESLDAAKVLCSMNESQLCEIPLAELNEVKRLLVDGIRSKLYVMANVDELCAMTLSVTNYGMLNRQYLSDFICRLDRLMMSVAAENVPMVSDSLIRIHLTGYKIENVARKFFLHLITKKIVPKLDGSGLIKLLDSTIIKERLRNNEILLDDAINILNLNCSTIPSLIYINRLLLRTVIAEVVE</sequence>
<name>L0AUT5_THEEQ</name>
<dbReference type="eggNOG" id="ENOG502TN2H">
    <property type="taxonomic scope" value="Eukaryota"/>
</dbReference>
<proteinExistence type="predicted"/>
<dbReference type="VEuPathDB" id="PiroplasmaDB:BEWA_018370"/>
<gene>
    <name evidence="1" type="ORF">BEWA_018370</name>
</gene>
<reference evidence="1 2" key="1">
    <citation type="journal article" date="2012" name="BMC Genomics">
        <title>Comparative genomic analysis and phylogenetic position of Theileria equi.</title>
        <authorList>
            <person name="Kappmeyer L.S."/>
            <person name="Thiagarajan M."/>
            <person name="Herndon D.R."/>
            <person name="Ramsay J.D."/>
            <person name="Caler E."/>
            <person name="Djikeng A."/>
            <person name="Gillespie J.J."/>
            <person name="Lau A.O."/>
            <person name="Roalson E.H."/>
            <person name="Silva J.C."/>
            <person name="Silva M.G."/>
            <person name="Suarez C.E."/>
            <person name="Ueti M.W."/>
            <person name="Nene V.M."/>
            <person name="Mealey R.H."/>
            <person name="Knowles D.P."/>
            <person name="Brayton K.A."/>
        </authorList>
    </citation>
    <scope>NUCLEOTIDE SEQUENCE [LARGE SCALE GENOMIC DNA]</scope>
    <source>
        <strain evidence="1 2">WA</strain>
    </source>
</reference>
<evidence type="ECO:0000313" key="2">
    <source>
        <dbReference type="Proteomes" id="UP000031512"/>
    </source>
</evidence>
<dbReference type="GeneID" id="15807273"/>
<dbReference type="Proteomes" id="UP000031512">
    <property type="component" value="Chromosome 1"/>
</dbReference>
<protein>
    <submittedName>
        <fullName evidence="1">Uncharacterized protein</fullName>
    </submittedName>
</protein>
<dbReference type="EMBL" id="CP001669">
    <property type="protein sequence ID" value="AFZ78993.1"/>
    <property type="molecule type" value="Genomic_DNA"/>
</dbReference>